<name>G7TLE6_XANOB</name>
<keyword evidence="1" id="KW-1133">Transmembrane helix</keyword>
<reference evidence="2 3" key="1">
    <citation type="journal article" date="2011" name="J. Bacteriol.">
        <title>Two new complete genome sequences offer insight into host and tissue specificity of plant pathogenic Xanthomonas spp.</title>
        <authorList>
            <person name="Bogdanove A.J."/>
            <person name="Koebnik R."/>
            <person name="Lu H."/>
            <person name="Furutani A."/>
            <person name="Angiuoli S.V."/>
            <person name="Patil P.B."/>
            <person name="Van Sluys M.A."/>
            <person name="Ryan R.P."/>
            <person name="Meyer D.F."/>
            <person name="Han S.W."/>
            <person name="Aparna G."/>
            <person name="Rajaram M."/>
            <person name="Delcher A.L."/>
            <person name="Phillippy A.M."/>
            <person name="Puiu D."/>
            <person name="Schatz M.C."/>
            <person name="Shumway M."/>
            <person name="Sommer D.D."/>
            <person name="Trapnell C."/>
            <person name="Benahmed F."/>
            <person name="Dimitrov G."/>
            <person name="Madupu R."/>
            <person name="Radune D."/>
            <person name="Sullivan S."/>
            <person name="Jha G."/>
            <person name="Ishihara H."/>
            <person name="Lee S.W."/>
            <person name="Pandey A."/>
            <person name="Sharma V."/>
            <person name="Sriariyanun M."/>
            <person name="Szurek B."/>
            <person name="Vera-Cruz C.M."/>
            <person name="Dorman K.S."/>
            <person name="Ronald P.C."/>
            <person name="Verdier V."/>
            <person name="Dow J.M."/>
            <person name="Sonti R.V."/>
            <person name="Tsuge S."/>
            <person name="Brendel V.P."/>
            <person name="Rabinowicz P.D."/>
            <person name="Leach J.E."/>
            <person name="White F.F."/>
            <person name="Salzberg S.L."/>
        </authorList>
    </citation>
    <scope>NUCLEOTIDE SEQUENCE [LARGE SCALE GENOMIC DNA]</scope>
    <source>
        <strain evidence="2 3">BLS256</strain>
    </source>
</reference>
<dbReference type="PROSITE" id="PS51257">
    <property type="entry name" value="PROKAR_LIPOPROTEIN"/>
    <property type="match status" value="1"/>
</dbReference>
<feature type="transmembrane region" description="Helical" evidence="1">
    <location>
        <begin position="7"/>
        <end position="29"/>
    </location>
</feature>
<organism evidence="2 3">
    <name type="scientific">Xanthomonas oryzae pv. oryzicola (strain BLS256)</name>
    <dbReference type="NCBI Taxonomy" id="383407"/>
    <lineage>
        <taxon>Bacteria</taxon>
        <taxon>Pseudomonadati</taxon>
        <taxon>Pseudomonadota</taxon>
        <taxon>Gammaproteobacteria</taxon>
        <taxon>Lysobacterales</taxon>
        <taxon>Lysobacteraceae</taxon>
        <taxon>Xanthomonas</taxon>
    </lineage>
</organism>
<dbReference type="AlphaFoldDB" id="G7TLE6"/>
<dbReference type="KEGG" id="xor:XOC_0336"/>
<evidence type="ECO:0000313" key="2">
    <source>
        <dbReference type="EMBL" id="AEQ94573.1"/>
    </source>
</evidence>
<proteinExistence type="predicted"/>
<dbReference type="EMBL" id="CP003057">
    <property type="protein sequence ID" value="AEQ94573.1"/>
    <property type="molecule type" value="Genomic_DNA"/>
</dbReference>
<evidence type="ECO:0000256" key="1">
    <source>
        <dbReference type="SAM" id="Phobius"/>
    </source>
</evidence>
<keyword evidence="2" id="KW-0808">Transferase</keyword>
<keyword evidence="1" id="KW-0472">Membrane</keyword>
<protein>
    <submittedName>
        <fullName evidence="2">Acetyltransferase, gnat family</fullName>
    </submittedName>
</protein>
<keyword evidence="1" id="KW-0812">Transmembrane</keyword>
<dbReference type="HOGENOM" id="CLU_2511857_0_0_6"/>
<dbReference type="GO" id="GO:0016740">
    <property type="term" value="F:transferase activity"/>
    <property type="evidence" value="ECO:0007669"/>
    <property type="project" value="UniProtKB-KW"/>
</dbReference>
<dbReference type="Proteomes" id="UP000008851">
    <property type="component" value="Chromosome"/>
</dbReference>
<sequence length="85" mass="9190">MLYREGLTALLQIAWLACTVALAVGLLLTLDHDAPYANTDFAWMATALHGLCTSIASSLPRAPRRGSATQPYNERIHKARVAGQP</sequence>
<evidence type="ECO:0000313" key="3">
    <source>
        <dbReference type="Proteomes" id="UP000008851"/>
    </source>
</evidence>
<accession>G7TLE6</accession>
<gene>
    <name evidence="2" type="ORF">XOC_0336</name>
</gene>